<keyword evidence="4" id="KW-1003">Cell membrane</keyword>
<evidence type="ECO:0000256" key="7">
    <source>
        <dbReference type="ARBA" id="ARBA00023136"/>
    </source>
</evidence>
<evidence type="ECO:0000256" key="12">
    <source>
        <dbReference type="ARBA" id="ARBA00039249"/>
    </source>
</evidence>
<evidence type="ECO:0000256" key="4">
    <source>
        <dbReference type="ARBA" id="ARBA00022475"/>
    </source>
</evidence>
<evidence type="ECO:0000256" key="11">
    <source>
        <dbReference type="ARBA" id="ARBA00037938"/>
    </source>
</evidence>
<proteinExistence type="inferred from homology"/>
<evidence type="ECO:0000256" key="2">
    <source>
        <dbReference type="ARBA" id="ARBA00004236"/>
    </source>
</evidence>
<evidence type="ECO:0000256" key="9">
    <source>
        <dbReference type="ARBA" id="ARBA00023242"/>
    </source>
</evidence>
<keyword evidence="7" id="KW-0472">Membrane</keyword>
<sequence length="101" mass="11312">EGGTLALPPTFCLPQFRAYPIEKKTYMVRHQHGMAVTKTLREGQAEPQCLRFFYSPEELQGLLPEGASLLLLRVLACRWAVPPSLLFPTIDSEGQLCTSSY</sequence>
<dbReference type="OrthoDB" id="6334211at2759"/>
<comment type="subcellular location">
    <subcellularLocation>
        <location evidence="2">Cell membrane</location>
    </subcellularLocation>
    <subcellularLocation>
        <location evidence="3">Cytoplasm</location>
        <location evidence="3">Cytoskeleton</location>
    </subcellularLocation>
    <subcellularLocation>
        <location evidence="1">Nucleus</location>
    </subcellularLocation>
</comment>
<comment type="caution">
    <text evidence="14">The sequence shown here is derived from an EMBL/GenBank/DDBJ whole genome shotgun (WGS) entry which is preliminary data.</text>
</comment>
<dbReference type="GO" id="GO:0030041">
    <property type="term" value="P:actin filament polymerization"/>
    <property type="evidence" value="ECO:0007669"/>
    <property type="project" value="TreeGrafter"/>
</dbReference>
<protein>
    <recommendedName>
        <fullName evidence="12">Ciliogenesis-associated TTC17-interacting protein</fullName>
    </recommendedName>
</protein>
<evidence type="ECO:0000256" key="6">
    <source>
        <dbReference type="ARBA" id="ARBA00022794"/>
    </source>
</evidence>
<keyword evidence="15" id="KW-1185">Reference proteome</keyword>
<keyword evidence="6" id="KW-0970">Cilium biogenesis/degradation</keyword>
<dbReference type="InterPro" id="IPR048777">
    <property type="entry name" value="CATIP_N"/>
</dbReference>
<dbReference type="Pfam" id="PF21772">
    <property type="entry name" value="CATIP_N"/>
    <property type="match status" value="1"/>
</dbReference>
<dbReference type="GO" id="GO:0005634">
    <property type="term" value="C:nucleus"/>
    <property type="evidence" value="ECO:0007669"/>
    <property type="project" value="UniProtKB-SubCell"/>
</dbReference>
<feature type="domain" description="Ciliogenesis-associated TTC17-interacting protein N-terminal" evidence="13">
    <location>
        <begin position="16"/>
        <end position="101"/>
    </location>
</feature>
<dbReference type="AlphaFoldDB" id="A0A852KUQ9"/>
<dbReference type="PANTHER" id="PTHR15505">
    <property type="entry name" value="RIIA DOMAIN-CONTAINING PROTEIN 1"/>
    <property type="match status" value="1"/>
</dbReference>
<evidence type="ECO:0000313" key="15">
    <source>
        <dbReference type="Proteomes" id="UP000654395"/>
    </source>
</evidence>
<evidence type="ECO:0000256" key="3">
    <source>
        <dbReference type="ARBA" id="ARBA00004245"/>
    </source>
</evidence>
<name>A0A852KUQ9_UROIN</name>
<dbReference type="Proteomes" id="UP000654395">
    <property type="component" value="Unassembled WGS sequence"/>
</dbReference>
<dbReference type="GO" id="GO:0005856">
    <property type="term" value="C:cytoskeleton"/>
    <property type="evidence" value="ECO:0007669"/>
    <property type="project" value="UniProtKB-SubCell"/>
</dbReference>
<accession>A0A852KUQ9</accession>
<evidence type="ECO:0000256" key="5">
    <source>
        <dbReference type="ARBA" id="ARBA00022490"/>
    </source>
</evidence>
<gene>
    <name evidence="14" type="primary">Catip</name>
    <name evidence="14" type="ORF">UROIND_R03101</name>
</gene>
<organism evidence="14 15">
    <name type="scientific">Urocolius indicus</name>
    <name type="common">Red-faced mousebird</name>
    <name type="synonym">Colius indicus</name>
    <dbReference type="NCBI Taxonomy" id="458196"/>
    <lineage>
        <taxon>Eukaryota</taxon>
        <taxon>Metazoa</taxon>
        <taxon>Chordata</taxon>
        <taxon>Craniata</taxon>
        <taxon>Vertebrata</taxon>
        <taxon>Euteleostomi</taxon>
        <taxon>Archelosauria</taxon>
        <taxon>Archosauria</taxon>
        <taxon>Dinosauria</taxon>
        <taxon>Saurischia</taxon>
        <taxon>Theropoda</taxon>
        <taxon>Coelurosauria</taxon>
        <taxon>Aves</taxon>
        <taxon>Neognathae</taxon>
        <taxon>Neoaves</taxon>
        <taxon>Telluraves</taxon>
        <taxon>Coraciimorphae</taxon>
        <taxon>Coliiformes</taxon>
        <taxon>Coliidae</taxon>
        <taxon>Urocolius</taxon>
    </lineage>
</organism>
<comment type="similarity">
    <text evidence="11">Belongs to the CATIP family.</text>
</comment>
<feature type="non-terminal residue" evidence="14">
    <location>
        <position position="1"/>
    </location>
</feature>
<feature type="non-terminal residue" evidence="14">
    <location>
        <position position="101"/>
    </location>
</feature>
<reference evidence="14" key="1">
    <citation type="submission" date="2020-02" db="EMBL/GenBank/DDBJ databases">
        <title>Bird 10,000 Genomes (B10K) Project - Family phase.</title>
        <authorList>
            <person name="Zhang G."/>
        </authorList>
    </citation>
    <scope>NUCLEOTIDE SEQUENCE</scope>
    <source>
        <strain evidence="14">B10K-DU-030-59</strain>
    </source>
</reference>
<evidence type="ECO:0000313" key="14">
    <source>
        <dbReference type="EMBL" id="NXX83101.1"/>
    </source>
</evidence>
<evidence type="ECO:0000256" key="10">
    <source>
        <dbReference type="ARBA" id="ARBA00037538"/>
    </source>
</evidence>
<keyword evidence="5" id="KW-0963">Cytoplasm</keyword>
<dbReference type="GO" id="GO:0005886">
    <property type="term" value="C:plasma membrane"/>
    <property type="evidence" value="ECO:0007669"/>
    <property type="project" value="UniProtKB-SubCell"/>
</dbReference>
<evidence type="ECO:0000259" key="13">
    <source>
        <dbReference type="Pfam" id="PF21772"/>
    </source>
</evidence>
<dbReference type="EMBL" id="WBNH01008961">
    <property type="protein sequence ID" value="NXX83101.1"/>
    <property type="molecule type" value="Genomic_DNA"/>
</dbReference>
<dbReference type="PANTHER" id="PTHR15505:SF3">
    <property type="entry name" value="CILIOGENESIS-ASSOCIATED TTC17-INTERACTING PROTEIN"/>
    <property type="match status" value="1"/>
</dbReference>
<keyword evidence="8" id="KW-0206">Cytoskeleton</keyword>
<dbReference type="GO" id="GO:0044782">
    <property type="term" value="P:cilium organization"/>
    <property type="evidence" value="ECO:0007669"/>
    <property type="project" value="TreeGrafter"/>
</dbReference>
<keyword evidence="9" id="KW-0539">Nucleus</keyword>
<comment type="function">
    <text evidence="10">Plays a role in primary ciliogenesis by modulating actin polymerization.</text>
</comment>
<evidence type="ECO:0000256" key="1">
    <source>
        <dbReference type="ARBA" id="ARBA00004123"/>
    </source>
</evidence>
<evidence type="ECO:0000256" key="8">
    <source>
        <dbReference type="ARBA" id="ARBA00023212"/>
    </source>
</evidence>